<dbReference type="VEuPathDB" id="FungiDB:CC1G_00757"/>
<feature type="region of interest" description="Disordered" evidence="1">
    <location>
        <begin position="52"/>
        <end position="78"/>
    </location>
</feature>
<dbReference type="InParanoid" id="A8N9E3"/>
<dbReference type="EMBL" id="AACS02000007">
    <property type="protein sequence ID" value="EAU90373.2"/>
    <property type="molecule type" value="Genomic_DNA"/>
</dbReference>
<accession>A8N9E3</accession>
<feature type="compositionally biased region" description="Polar residues" evidence="1">
    <location>
        <begin position="255"/>
        <end position="266"/>
    </location>
</feature>
<gene>
    <name evidence="2" type="ORF">CC1G_00757</name>
</gene>
<dbReference type="AlphaFoldDB" id="A8N9E3"/>
<dbReference type="eggNOG" id="ENOG502RSEF">
    <property type="taxonomic scope" value="Eukaryota"/>
</dbReference>
<reference evidence="2 3" key="1">
    <citation type="journal article" date="2010" name="Proc. Natl. Acad. Sci. U.S.A.">
        <title>Insights into evolution of multicellular fungi from the assembled chromosomes of the mushroom Coprinopsis cinerea (Coprinus cinereus).</title>
        <authorList>
            <person name="Stajich J.E."/>
            <person name="Wilke S.K."/>
            <person name="Ahren D."/>
            <person name="Au C.H."/>
            <person name="Birren B.W."/>
            <person name="Borodovsky M."/>
            <person name="Burns C."/>
            <person name="Canback B."/>
            <person name="Casselton L.A."/>
            <person name="Cheng C.K."/>
            <person name="Deng J."/>
            <person name="Dietrich F.S."/>
            <person name="Fargo D.C."/>
            <person name="Farman M.L."/>
            <person name="Gathman A.C."/>
            <person name="Goldberg J."/>
            <person name="Guigo R."/>
            <person name="Hoegger P.J."/>
            <person name="Hooker J.B."/>
            <person name="Huggins A."/>
            <person name="James T.Y."/>
            <person name="Kamada T."/>
            <person name="Kilaru S."/>
            <person name="Kodira C."/>
            <person name="Kues U."/>
            <person name="Kupfer D."/>
            <person name="Kwan H.S."/>
            <person name="Lomsadze A."/>
            <person name="Li W."/>
            <person name="Lilly W.W."/>
            <person name="Ma L.J."/>
            <person name="Mackey A.J."/>
            <person name="Manning G."/>
            <person name="Martin F."/>
            <person name="Muraguchi H."/>
            <person name="Natvig D.O."/>
            <person name="Palmerini H."/>
            <person name="Ramesh M.A."/>
            <person name="Rehmeyer C.J."/>
            <person name="Roe B.A."/>
            <person name="Shenoy N."/>
            <person name="Stanke M."/>
            <person name="Ter-Hovhannisyan V."/>
            <person name="Tunlid A."/>
            <person name="Velagapudi R."/>
            <person name="Vision T.J."/>
            <person name="Zeng Q."/>
            <person name="Zolan M.E."/>
            <person name="Pukkila P.J."/>
        </authorList>
    </citation>
    <scope>NUCLEOTIDE SEQUENCE [LARGE SCALE GENOMIC DNA]</scope>
    <source>
        <strain evidence="3">Okayama-7 / 130 / ATCC MYA-4618 / FGSC 9003</strain>
    </source>
</reference>
<dbReference type="RefSeq" id="XP_001831210.2">
    <property type="nucleotide sequence ID" value="XM_001831158.2"/>
</dbReference>
<feature type="compositionally biased region" description="Polar residues" evidence="1">
    <location>
        <begin position="207"/>
        <end position="216"/>
    </location>
</feature>
<dbReference type="Proteomes" id="UP000001861">
    <property type="component" value="Unassembled WGS sequence"/>
</dbReference>
<dbReference type="OrthoDB" id="6270329at2759"/>
<evidence type="ECO:0000313" key="2">
    <source>
        <dbReference type="EMBL" id="EAU90373.2"/>
    </source>
</evidence>
<evidence type="ECO:0000313" key="3">
    <source>
        <dbReference type="Proteomes" id="UP000001861"/>
    </source>
</evidence>
<comment type="caution">
    <text evidence="2">The sequence shown here is derived from an EMBL/GenBank/DDBJ whole genome shotgun (WGS) entry which is preliminary data.</text>
</comment>
<proteinExistence type="predicted"/>
<evidence type="ECO:0000256" key="1">
    <source>
        <dbReference type="SAM" id="MobiDB-lite"/>
    </source>
</evidence>
<name>A8N9E3_COPC7</name>
<sequence>MSIKSQFRCLVAISFARTVSGTYNIAPINPASIPMHLRPFVTPCIRRVYLDTPSSEAGPSTSPSSSSSSTSDSSGELARLRAENQTLRTHCVLWRRRAELHGAATLGLLDFARMVRDQAVSLAQERDNLRKECTSLKRKLDKSVDHSPPPQSGPSESPSIPPFTFCYPFQRDLPPCGSTSSVNQHSTVENSRLAASNLFELESTMYQKPSLPSTRPGSYLRNLPEHNLPSSSNSASTSSGARSGVEPPAKRMRHANTSSIGYPSVQIRSSGVPVSYTYSSPASASTSRR</sequence>
<feature type="region of interest" description="Disordered" evidence="1">
    <location>
        <begin position="136"/>
        <end position="161"/>
    </location>
</feature>
<feature type="compositionally biased region" description="Low complexity" evidence="1">
    <location>
        <begin position="52"/>
        <end position="74"/>
    </location>
</feature>
<dbReference type="STRING" id="240176.A8N9E3"/>
<feature type="region of interest" description="Disordered" evidence="1">
    <location>
        <begin position="207"/>
        <end position="266"/>
    </location>
</feature>
<organism evidence="2 3">
    <name type="scientific">Coprinopsis cinerea (strain Okayama-7 / 130 / ATCC MYA-4618 / FGSC 9003)</name>
    <name type="common">Inky cap fungus</name>
    <name type="synonym">Hormographiella aspergillata</name>
    <dbReference type="NCBI Taxonomy" id="240176"/>
    <lineage>
        <taxon>Eukaryota</taxon>
        <taxon>Fungi</taxon>
        <taxon>Dikarya</taxon>
        <taxon>Basidiomycota</taxon>
        <taxon>Agaricomycotina</taxon>
        <taxon>Agaricomycetes</taxon>
        <taxon>Agaricomycetidae</taxon>
        <taxon>Agaricales</taxon>
        <taxon>Agaricineae</taxon>
        <taxon>Psathyrellaceae</taxon>
        <taxon>Coprinopsis</taxon>
    </lineage>
</organism>
<dbReference type="HOGENOM" id="CLU_963165_0_0_1"/>
<dbReference type="KEGG" id="cci:CC1G_00757"/>
<keyword evidence="3" id="KW-1185">Reference proteome</keyword>
<protein>
    <submittedName>
        <fullName evidence="2">Uncharacterized protein</fullName>
    </submittedName>
</protein>
<feature type="compositionally biased region" description="Low complexity" evidence="1">
    <location>
        <begin position="230"/>
        <end position="244"/>
    </location>
</feature>
<dbReference type="GeneID" id="6007672"/>